<protein>
    <submittedName>
        <fullName evidence="2">Uncharacterized protein</fullName>
    </submittedName>
</protein>
<keyword evidence="1" id="KW-0812">Transmembrane</keyword>
<keyword evidence="1" id="KW-1133">Transmembrane helix</keyword>
<comment type="caution">
    <text evidence="2">The sequence shown here is derived from an EMBL/GenBank/DDBJ whole genome shotgun (WGS) entry which is preliminary data.</text>
</comment>
<name>A0A9W8NJD4_9PEZI</name>
<feature type="transmembrane region" description="Helical" evidence="1">
    <location>
        <begin position="250"/>
        <end position="270"/>
    </location>
</feature>
<dbReference type="EMBL" id="JANPWZ010000288">
    <property type="protein sequence ID" value="KAJ3577919.1"/>
    <property type="molecule type" value="Genomic_DNA"/>
</dbReference>
<feature type="transmembrane region" description="Helical" evidence="1">
    <location>
        <begin position="276"/>
        <end position="297"/>
    </location>
</feature>
<accession>A0A9W8NJD4</accession>
<organism evidence="2 3">
    <name type="scientific">Xylaria arbuscula</name>
    <dbReference type="NCBI Taxonomy" id="114810"/>
    <lineage>
        <taxon>Eukaryota</taxon>
        <taxon>Fungi</taxon>
        <taxon>Dikarya</taxon>
        <taxon>Ascomycota</taxon>
        <taxon>Pezizomycotina</taxon>
        <taxon>Sordariomycetes</taxon>
        <taxon>Xylariomycetidae</taxon>
        <taxon>Xylariales</taxon>
        <taxon>Xylariaceae</taxon>
        <taxon>Xylaria</taxon>
    </lineage>
</organism>
<proteinExistence type="predicted"/>
<dbReference type="AlphaFoldDB" id="A0A9W8NJD4"/>
<sequence length="385" mass="42208">MSPCARFPSGWPLAFRPVACLLVRNNIPAVIVMPIELPVENYNELGMIVLVRQANTTMYSALSCSIASKWTAGRSIIESGTYTNQANHDFGGANRARSISTSSPDNSFADSIPFYPFGSTIRIDPSWYELLSPTLSDSVGYGVLPSEQQPGATSRSLMERLLESVLYPLFREPLATNDLSAVRMVEYVVSAFFADGLSRSGSFLQTNVSAAVGWYDDSYFSDESAARRLVHKGSPRQQHSGMFNTKMRNGYSATEMVMTAVFTGYVLAAVDNFDYLAIALVSLHVIIALVFTFWAIFRDRKVMEAWDTVPELVTLALNSPPPTSDELNNTSAGIRNLKTFGRVAVVETSLASNGSGTKEQLLLSFSTATRDRNMMARIGHKYGCA</sequence>
<gene>
    <name evidence="2" type="ORF">NPX13_g2644</name>
</gene>
<dbReference type="VEuPathDB" id="FungiDB:F4678DRAFT_475278"/>
<reference evidence="2" key="1">
    <citation type="submission" date="2022-07" db="EMBL/GenBank/DDBJ databases">
        <title>Genome Sequence of Xylaria arbuscula.</title>
        <authorList>
            <person name="Buettner E."/>
        </authorList>
    </citation>
    <scope>NUCLEOTIDE SEQUENCE</scope>
    <source>
        <strain evidence="2">VT107</strain>
    </source>
</reference>
<keyword evidence="3" id="KW-1185">Reference proteome</keyword>
<dbReference type="Proteomes" id="UP001148614">
    <property type="component" value="Unassembled WGS sequence"/>
</dbReference>
<keyword evidence="1" id="KW-0472">Membrane</keyword>
<evidence type="ECO:0000256" key="1">
    <source>
        <dbReference type="SAM" id="Phobius"/>
    </source>
</evidence>
<evidence type="ECO:0000313" key="3">
    <source>
        <dbReference type="Proteomes" id="UP001148614"/>
    </source>
</evidence>
<evidence type="ECO:0000313" key="2">
    <source>
        <dbReference type="EMBL" id="KAJ3577919.1"/>
    </source>
</evidence>